<reference evidence="2" key="1">
    <citation type="submission" date="2023-03" db="EMBL/GenBank/DDBJ databases">
        <title>Massive genome expansion in bonnet fungi (Mycena s.s.) driven by repeated elements and novel gene families across ecological guilds.</title>
        <authorList>
            <consortium name="Lawrence Berkeley National Laboratory"/>
            <person name="Harder C.B."/>
            <person name="Miyauchi S."/>
            <person name="Viragh M."/>
            <person name="Kuo A."/>
            <person name="Thoen E."/>
            <person name="Andreopoulos B."/>
            <person name="Lu D."/>
            <person name="Skrede I."/>
            <person name="Drula E."/>
            <person name="Henrissat B."/>
            <person name="Morin E."/>
            <person name="Kohler A."/>
            <person name="Barry K."/>
            <person name="LaButti K."/>
            <person name="Morin E."/>
            <person name="Salamov A."/>
            <person name="Lipzen A."/>
            <person name="Mereny Z."/>
            <person name="Hegedus B."/>
            <person name="Baldrian P."/>
            <person name="Stursova M."/>
            <person name="Weitz H."/>
            <person name="Taylor A."/>
            <person name="Grigoriev I.V."/>
            <person name="Nagy L.G."/>
            <person name="Martin F."/>
            <person name="Kauserud H."/>
        </authorList>
    </citation>
    <scope>NUCLEOTIDE SEQUENCE</scope>
    <source>
        <strain evidence="2">CBHHK182m</strain>
    </source>
</reference>
<organism evidence="2 3">
    <name type="scientific">Mycena metata</name>
    <dbReference type="NCBI Taxonomy" id="1033252"/>
    <lineage>
        <taxon>Eukaryota</taxon>
        <taxon>Fungi</taxon>
        <taxon>Dikarya</taxon>
        <taxon>Basidiomycota</taxon>
        <taxon>Agaricomycotina</taxon>
        <taxon>Agaricomycetes</taxon>
        <taxon>Agaricomycetidae</taxon>
        <taxon>Agaricales</taxon>
        <taxon>Marasmiineae</taxon>
        <taxon>Mycenaceae</taxon>
        <taxon>Mycena</taxon>
    </lineage>
</organism>
<gene>
    <name evidence="2" type="ORF">B0H16DRAFT_1884375</name>
</gene>
<feature type="region of interest" description="Disordered" evidence="1">
    <location>
        <begin position="60"/>
        <end position="88"/>
    </location>
</feature>
<evidence type="ECO:0000313" key="2">
    <source>
        <dbReference type="EMBL" id="KAJ7760917.1"/>
    </source>
</evidence>
<accession>A0AAD7JAT8</accession>
<keyword evidence="3" id="KW-1185">Reference proteome</keyword>
<sequence>MAECRSGNHFLLDVAGDEQRWPSTSCKAHSTHVCSVSTPQEPLPADLGHLRASHKTSSTISTHSLDCLSRPLPQDNDNASPSSFAGRRPTSLTAWYNCERPTKPPPPRHRIARPARASSCTFSLPTHAAHAPGAPPINGSRAAHPLSLSQANFCPHTATPRVHGADSRTPILNLRISFRPQTLAALVDGPAHAPPTAVTVPAFITKRSLSSSSSAPSAARACT</sequence>
<name>A0AAD7JAT8_9AGAR</name>
<evidence type="ECO:0000256" key="1">
    <source>
        <dbReference type="SAM" id="MobiDB-lite"/>
    </source>
</evidence>
<comment type="caution">
    <text evidence="2">The sequence shown here is derived from an EMBL/GenBank/DDBJ whole genome shotgun (WGS) entry which is preliminary data.</text>
</comment>
<dbReference type="EMBL" id="JARKIB010000036">
    <property type="protein sequence ID" value="KAJ7760917.1"/>
    <property type="molecule type" value="Genomic_DNA"/>
</dbReference>
<proteinExistence type="predicted"/>
<dbReference type="Proteomes" id="UP001215598">
    <property type="component" value="Unassembled WGS sequence"/>
</dbReference>
<dbReference type="AlphaFoldDB" id="A0AAD7JAT8"/>
<evidence type="ECO:0000313" key="3">
    <source>
        <dbReference type="Proteomes" id="UP001215598"/>
    </source>
</evidence>
<protein>
    <submittedName>
        <fullName evidence="2">Uncharacterized protein</fullName>
    </submittedName>
</protein>